<dbReference type="EMBL" id="JAACJP010000020">
    <property type="protein sequence ID" value="KAF5378311.1"/>
    <property type="molecule type" value="Genomic_DNA"/>
</dbReference>
<feature type="region of interest" description="Disordered" evidence="1">
    <location>
        <begin position="93"/>
        <end position="112"/>
    </location>
</feature>
<dbReference type="Proteomes" id="UP000565441">
    <property type="component" value="Unassembled WGS sequence"/>
</dbReference>
<evidence type="ECO:0000313" key="2">
    <source>
        <dbReference type="EMBL" id="KAF5378311.1"/>
    </source>
</evidence>
<evidence type="ECO:0000256" key="1">
    <source>
        <dbReference type="SAM" id="MobiDB-lite"/>
    </source>
</evidence>
<feature type="compositionally biased region" description="Low complexity" evidence="1">
    <location>
        <begin position="48"/>
        <end position="61"/>
    </location>
</feature>
<accession>A0A8H5H811</accession>
<proteinExistence type="predicted"/>
<gene>
    <name evidence="2" type="ORF">D9615_008802</name>
</gene>
<protein>
    <submittedName>
        <fullName evidence="2">Uncharacterized protein</fullName>
    </submittedName>
</protein>
<keyword evidence="3" id="KW-1185">Reference proteome</keyword>
<dbReference type="AlphaFoldDB" id="A0A8H5H811"/>
<sequence>MSVSPLKRSSIRSISAQPSHHLPPPPHHYPFVPSERTRQIDASAGSMQQQYRAPQHQPQYQTRAQQEYTQYPPHPYQGQKHHRYAQQKHQPAFHPLTQMHLPNADLTDLGLL</sequence>
<comment type="caution">
    <text evidence="2">The sequence shown here is derived from an EMBL/GenBank/DDBJ whole genome shotgun (WGS) entry which is preliminary data.</text>
</comment>
<feature type="region of interest" description="Disordered" evidence="1">
    <location>
        <begin position="1"/>
        <end position="65"/>
    </location>
</feature>
<name>A0A8H5H811_9AGAR</name>
<organism evidence="2 3">
    <name type="scientific">Tricholomella constricta</name>
    <dbReference type="NCBI Taxonomy" id="117010"/>
    <lineage>
        <taxon>Eukaryota</taxon>
        <taxon>Fungi</taxon>
        <taxon>Dikarya</taxon>
        <taxon>Basidiomycota</taxon>
        <taxon>Agaricomycotina</taxon>
        <taxon>Agaricomycetes</taxon>
        <taxon>Agaricomycetidae</taxon>
        <taxon>Agaricales</taxon>
        <taxon>Tricholomatineae</taxon>
        <taxon>Lyophyllaceae</taxon>
        <taxon>Tricholomella</taxon>
    </lineage>
</organism>
<evidence type="ECO:0000313" key="3">
    <source>
        <dbReference type="Proteomes" id="UP000565441"/>
    </source>
</evidence>
<reference evidence="2 3" key="1">
    <citation type="journal article" date="2020" name="ISME J.">
        <title>Uncovering the hidden diversity of litter-decomposition mechanisms in mushroom-forming fungi.</title>
        <authorList>
            <person name="Floudas D."/>
            <person name="Bentzer J."/>
            <person name="Ahren D."/>
            <person name="Johansson T."/>
            <person name="Persson P."/>
            <person name="Tunlid A."/>
        </authorList>
    </citation>
    <scope>NUCLEOTIDE SEQUENCE [LARGE SCALE GENOMIC DNA]</scope>
    <source>
        <strain evidence="2 3">CBS 661.87</strain>
    </source>
</reference>